<comment type="caution">
    <text evidence="5">The sequence shown here is derived from an EMBL/GenBank/DDBJ whole genome shotgun (WGS) entry which is preliminary data.</text>
</comment>
<dbReference type="Proteomes" id="UP000780801">
    <property type="component" value="Unassembled WGS sequence"/>
</dbReference>
<evidence type="ECO:0000256" key="1">
    <source>
        <dbReference type="ARBA" id="ARBA00022741"/>
    </source>
</evidence>
<evidence type="ECO:0000313" key="5">
    <source>
        <dbReference type="EMBL" id="KAF9584853.1"/>
    </source>
</evidence>
<dbReference type="GO" id="GO:0005634">
    <property type="term" value="C:nucleus"/>
    <property type="evidence" value="ECO:0007669"/>
    <property type="project" value="TreeGrafter"/>
</dbReference>
<dbReference type="InterPro" id="IPR011009">
    <property type="entry name" value="Kinase-like_dom_sf"/>
</dbReference>
<feature type="transmembrane region" description="Helical" evidence="3">
    <location>
        <begin position="349"/>
        <end position="370"/>
    </location>
</feature>
<feature type="domain" description="Protein kinase" evidence="4">
    <location>
        <begin position="448"/>
        <end position="732"/>
    </location>
</feature>
<dbReference type="InterPro" id="IPR000719">
    <property type="entry name" value="Prot_kinase_dom"/>
</dbReference>
<dbReference type="Gene3D" id="1.10.510.10">
    <property type="entry name" value="Transferase(Phosphotransferase) domain 1"/>
    <property type="match status" value="1"/>
</dbReference>
<organism evidence="5 6">
    <name type="scientific">Lunasporangiospora selenospora</name>
    <dbReference type="NCBI Taxonomy" id="979761"/>
    <lineage>
        <taxon>Eukaryota</taxon>
        <taxon>Fungi</taxon>
        <taxon>Fungi incertae sedis</taxon>
        <taxon>Mucoromycota</taxon>
        <taxon>Mortierellomycotina</taxon>
        <taxon>Mortierellomycetes</taxon>
        <taxon>Mortierellales</taxon>
        <taxon>Mortierellaceae</taxon>
        <taxon>Lunasporangiospora</taxon>
    </lineage>
</organism>
<dbReference type="AlphaFoldDB" id="A0A9P6FZU4"/>
<dbReference type="InterPro" id="IPR050108">
    <property type="entry name" value="CDK"/>
</dbReference>
<reference evidence="5" key="1">
    <citation type="journal article" date="2020" name="Fungal Divers.">
        <title>Resolving the Mortierellaceae phylogeny through synthesis of multi-gene phylogenetics and phylogenomics.</title>
        <authorList>
            <person name="Vandepol N."/>
            <person name="Liber J."/>
            <person name="Desiro A."/>
            <person name="Na H."/>
            <person name="Kennedy M."/>
            <person name="Barry K."/>
            <person name="Grigoriev I.V."/>
            <person name="Miller A.N."/>
            <person name="O'Donnell K."/>
            <person name="Stajich J.E."/>
            <person name="Bonito G."/>
        </authorList>
    </citation>
    <scope>NUCLEOTIDE SEQUENCE</scope>
    <source>
        <strain evidence="5">KOD1015</strain>
    </source>
</reference>
<dbReference type="PROSITE" id="PS50011">
    <property type="entry name" value="PROTEIN_KINASE_DOM"/>
    <property type="match status" value="1"/>
</dbReference>
<protein>
    <recommendedName>
        <fullName evidence="4">Protein kinase domain-containing protein</fullName>
    </recommendedName>
</protein>
<keyword evidence="1" id="KW-0547">Nucleotide-binding</keyword>
<keyword evidence="6" id="KW-1185">Reference proteome</keyword>
<dbReference type="SUPFAM" id="SSF56112">
    <property type="entry name" value="Protein kinase-like (PK-like)"/>
    <property type="match status" value="1"/>
</dbReference>
<name>A0A9P6FZU4_9FUNG</name>
<keyword evidence="2" id="KW-0067">ATP-binding</keyword>
<evidence type="ECO:0000256" key="3">
    <source>
        <dbReference type="SAM" id="Phobius"/>
    </source>
</evidence>
<dbReference type="Pfam" id="PF00069">
    <property type="entry name" value="Pkinase"/>
    <property type="match status" value="1"/>
</dbReference>
<evidence type="ECO:0000256" key="2">
    <source>
        <dbReference type="ARBA" id="ARBA00022840"/>
    </source>
</evidence>
<keyword evidence="3" id="KW-0812">Transmembrane</keyword>
<accession>A0A9P6FZU4</accession>
<dbReference type="EMBL" id="JAABOA010000313">
    <property type="protein sequence ID" value="KAF9584853.1"/>
    <property type="molecule type" value="Genomic_DNA"/>
</dbReference>
<gene>
    <name evidence="5" type="ORF">BGW38_004921</name>
</gene>
<dbReference type="SMART" id="SM00220">
    <property type="entry name" value="S_TKc"/>
    <property type="match status" value="1"/>
</dbReference>
<keyword evidence="3" id="KW-1133">Transmembrane helix</keyword>
<evidence type="ECO:0000313" key="6">
    <source>
        <dbReference type="Proteomes" id="UP000780801"/>
    </source>
</evidence>
<sequence>MAQPGIPRLGYPCLASSTNAFALVGLEFNPTASNSSSSSPTYTIQSYSAPVDRETAAAPVFVANAHAKPSQVNALRSSQMICALDSASETFLYIFNNQVHLDNNKTPNLALAEPLATWDESWSVAPHALWGEGNGKFKWLGLVDGKWLSLDISASGVSTPAPVQVPADVPMANVTVVVREAQGTFLAIERKNGLTVGSRFSIGAPASTSLQAASVDIDQIAFTALAQAQTPEMNYFFGGNQDLTFTLGANATSIYKVVTSKPTAGITPRFYNYGSAALYNSSHALVYGGLADQQSNTWSFGMSSIHITAGKDYATYQIYSPPAGQDSGTFAVHVPPPPSQQDSGLSTPAIIGIAFGALVLIVIVVLFLVLQRRNKRIKERAQEADRISMAVKDMHTKNNVYGQNGFASTNSLLQSETTTSPRAPNSVTAERPQESLTLRVPIVRYDGRDVAQSVPTAPLGAVVLSQYRLGQTAIQTKMVVVQLGENVDTAESVTLKWVRDEIVWQREAAMLNHIINPSKIISLHQTMIVPAALEWRHILVLDAHDSTLDFLLSMQEHRRLSRPDQRAVAKALIGGLVWCHQKDVVHLSICTSSMILNEDGQWVLWSFGGARFMNEAVGPRSGSLVGVENGAVERCLAPELLNAKRNQQLDTTLSTTCMDGWAAGCVLFEVLTGQPLFRTEEAAEQAASGRFSAWKDRIQEIENPEERAAVEGLLTIDPAFRLSLSQAESVFV</sequence>
<dbReference type="GO" id="GO:0005524">
    <property type="term" value="F:ATP binding"/>
    <property type="evidence" value="ECO:0007669"/>
    <property type="project" value="UniProtKB-KW"/>
</dbReference>
<dbReference type="PANTHER" id="PTHR24056">
    <property type="entry name" value="CELL DIVISION PROTEIN KINASE"/>
    <property type="match status" value="1"/>
</dbReference>
<proteinExistence type="predicted"/>
<dbReference type="OrthoDB" id="1668230at2759"/>
<dbReference type="CDD" id="cd12087">
    <property type="entry name" value="TM_EGFR-like"/>
    <property type="match status" value="1"/>
</dbReference>
<evidence type="ECO:0000259" key="4">
    <source>
        <dbReference type="PROSITE" id="PS50011"/>
    </source>
</evidence>
<dbReference type="GO" id="GO:0004674">
    <property type="term" value="F:protein serine/threonine kinase activity"/>
    <property type="evidence" value="ECO:0007669"/>
    <property type="project" value="TreeGrafter"/>
</dbReference>
<keyword evidence="3" id="KW-0472">Membrane</keyword>